<dbReference type="PIRSF" id="PIRSF034110">
    <property type="entry name" value="DUF1203"/>
    <property type="match status" value="1"/>
</dbReference>
<evidence type="ECO:0000313" key="1">
    <source>
        <dbReference type="EMBL" id="RDI60919.1"/>
    </source>
</evidence>
<dbReference type="Proteomes" id="UP000254925">
    <property type="component" value="Unassembled WGS sequence"/>
</dbReference>
<keyword evidence="2" id="KW-1185">Reference proteome</keyword>
<dbReference type="OrthoDB" id="5953307at2"/>
<sequence>MSFQVRGIDPQPFQPLFDLSDEALAAKGIIRVVADEPDAYPCRVALERVRVGEELLLVHYMHQPNPASPYRAAGPIFVSRAAAESAHYRGELPPSFRDRLLSLRAYDSKALIVDAEVADGDREVLSVIERFLSRPDVAHVDVHFARRGCFAGRVERA</sequence>
<dbReference type="RefSeq" id="WP_114769120.1">
    <property type="nucleotide sequence ID" value="NZ_QQBB01000002.1"/>
</dbReference>
<comment type="caution">
    <text evidence="1">The sequence shown here is derived from an EMBL/GenBank/DDBJ whole genome shotgun (WGS) entry which is preliminary data.</text>
</comment>
<accession>A0A370HQU4</accession>
<protein>
    <submittedName>
        <fullName evidence="1">Uncharacterized protein DUF1203</fullName>
    </submittedName>
</protein>
<organism evidence="1 2">
    <name type="scientific">Microvirga subterranea</name>
    <dbReference type="NCBI Taxonomy" id="186651"/>
    <lineage>
        <taxon>Bacteria</taxon>
        <taxon>Pseudomonadati</taxon>
        <taxon>Pseudomonadota</taxon>
        <taxon>Alphaproteobacteria</taxon>
        <taxon>Hyphomicrobiales</taxon>
        <taxon>Methylobacteriaceae</taxon>
        <taxon>Microvirga</taxon>
    </lineage>
</organism>
<dbReference type="AlphaFoldDB" id="A0A370HQU4"/>
<reference evidence="1 2" key="1">
    <citation type="submission" date="2018-07" db="EMBL/GenBank/DDBJ databases">
        <title>Genomic Encyclopedia of Type Strains, Phase IV (KMG-IV): sequencing the most valuable type-strain genomes for metagenomic binning, comparative biology and taxonomic classification.</title>
        <authorList>
            <person name="Goeker M."/>
        </authorList>
    </citation>
    <scope>NUCLEOTIDE SEQUENCE [LARGE SCALE GENOMIC DNA]</scope>
    <source>
        <strain evidence="1 2">DSM 14364</strain>
    </source>
</reference>
<dbReference type="InterPro" id="IPR009593">
    <property type="entry name" value="DUF1203"/>
</dbReference>
<evidence type="ECO:0000313" key="2">
    <source>
        <dbReference type="Proteomes" id="UP000254925"/>
    </source>
</evidence>
<gene>
    <name evidence="1" type="ORF">DES45_102307</name>
</gene>
<proteinExistence type="predicted"/>
<dbReference type="Pfam" id="PF06718">
    <property type="entry name" value="DUF1203"/>
    <property type="match status" value="1"/>
</dbReference>
<dbReference type="EMBL" id="QQBB01000002">
    <property type="protein sequence ID" value="RDI60919.1"/>
    <property type="molecule type" value="Genomic_DNA"/>
</dbReference>
<name>A0A370HQU4_9HYPH</name>